<dbReference type="InterPro" id="IPR036951">
    <property type="entry name" value="ArAA_hydroxylase_sf"/>
</dbReference>
<dbReference type="PANTHER" id="PTHR11473">
    <property type="entry name" value="AROMATIC AMINO ACID HYDROXYLASE"/>
    <property type="match status" value="1"/>
</dbReference>
<dbReference type="KEGG" id="saes:HBH39_10640"/>
<evidence type="ECO:0000256" key="7">
    <source>
        <dbReference type="ARBA" id="ARBA00022723"/>
    </source>
</evidence>
<dbReference type="CDD" id="cd03348">
    <property type="entry name" value="pro_PheOH"/>
    <property type="match status" value="1"/>
</dbReference>
<dbReference type="PANTHER" id="PTHR11473:SF24">
    <property type="entry name" value="PHENYLALANINE-4-HYDROXYLASE"/>
    <property type="match status" value="1"/>
</dbReference>
<dbReference type="Pfam" id="PF00351">
    <property type="entry name" value="Biopterin_H"/>
    <property type="match status" value="1"/>
</dbReference>
<comment type="catalytic activity">
    <reaction evidence="1">
        <text>(6R)-L-erythro-5,6,7,8-tetrahydrobiopterin + L-phenylalanine + O2 = (4aS,6R)-4a-hydroxy-L-erythro-5,6,7,8-tetrahydrobiopterin + L-tyrosine</text>
        <dbReference type="Rhea" id="RHEA:20273"/>
        <dbReference type="ChEBI" id="CHEBI:15379"/>
        <dbReference type="ChEBI" id="CHEBI:15642"/>
        <dbReference type="ChEBI" id="CHEBI:58095"/>
        <dbReference type="ChEBI" id="CHEBI:58315"/>
        <dbReference type="ChEBI" id="CHEBI:59560"/>
        <dbReference type="EC" id="1.14.16.1"/>
    </reaction>
</comment>
<dbReference type="PRINTS" id="PR00372">
    <property type="entry name" value="FYWHYDRXLASE"/>
</dbReference>
<dbReference type="InterPro" id="IPR005960">
    <property type="entry name" value="Phe-4-hydroxylase_mono"/>
</dbReference>
<organism evidence="15 16">
    <name type="scientific">Shewanella aestuarii</name>
    <dbReference type="NCBI Taxonomy" id="1028752"/>
    <lineage>
        <taxon>Bacteria</taxon>
        <taxon>Pseudomonadati</taxon>
        <taxon>Pseudomonadota</taxon>
        <taxon>Gammaproteobacteria</taxon>
        <taxon>Alteromonadales</taxon>
        <taxon>Shewanellaceae</taxon>
        <taxon>Shewanella</taxon>
    </lineage>
</organism>
<dbReference type="NCBIfam" id="NF008877">
    <property type="entry name" value="PRK11913.1-2"/>
    <property type="match status" value="1"/>
</dbReference>
<keyword evidence="9 13" id="KW-0408">Iron</keyword>
<comment type="similarity">
    <text evidence="4">Belongs to the biopterin-dependent aromatic amino acid hydroxylase family.</text>
</comment>
<dbReference type="GO" id="GO:0006559">
    <property type="term" value="P:L-phenylalanine catabolic process"/>
    <property type="evidence" value="ECO:0007669"/>
    <property type="project" value="UniProtKB-UniPathway"/>
</dbReference>
<feature type="binding site" evidence="13">
    <location>
        <position position="167"/>
    </location>
    <ligand>
        <name>Fe cation</name>
        <dbReference type="ChEBI" id="CHEBI:24875"/>
    </ligand>
</feature>
<accession>A0A6G9QJZ0</accession>
<dbReference type="GO" id="GO:0004505">
    <property type="term" value="F:phenylalanine 4-monooxygenase activity"/>
    <property type="evidence" value="ECO:0007669"/>
    <property type="project" value="UniProtKB-EC"/>
</dbReference>
<dbReference type="InterPro" id="IPR018301">
    <property type="entry name" value="ArAA_hydroxylase_Fe/CU_BS"/>
</dbReference>
<dbReference type="Gene3D" id="1.10.800.10">
    <property type="entry name" value="Aromatic amino acid hydroxylase"/>
    <property type="match status" value="1"/>
</dbReference>
<dbReference type="InterPro" id="IPR001273">
    <property type="entry name" value="ArAA_hydroxylase"/>
</dbReference>
<dbReference type="Proteomes" id="UP000502608">
    <property type="component" value="Chromosome"/>
</dbReference>
<evidence type="ECO:0000256" key="9">
    <source>
        <dbReference type="ARBA" id="ARBA00023004"/>
    </source>
</evidence>
<keyword evidence="7 13" id="KW-0479">Metal-binding</keyword>
<keyword evidence="8 15" id="KW-0560">Oxidoreductase</keyword>
<comment type="pathway">
    <text evidence="3">Amino-acid degradation; L-phenylalanine degradation; acetoacetate and fumarate from L-phenylalanine: step 1/6.</text>
</comment>
<evidence type="ECO:0000256" key="4">
    <source>
        <dbReference type="ARBA" id="ARBA00009712"/>
    </source>
</evidence>
<evidence type="ECO:0000256" key="2">
    <source>
        <dbReference type="ARBA" id="ARBA00001954"/>
    </source>
</evidence>
<sequence>MGNATKYISHQPDSQGYVNYSEHEHALWQQLYQRQIANLPGKACEAYLQGIDALNMSVDKIPQLPDLDKVLTEATGWKTAAVPALISFGKFFELLANKQFPVATFIRTKEEFDYLQEPDVFHEVFGHCPLLTNPAFANFSHMYGQLGLAASKEDRVFLARLYWFTVEFGLMQAKDGPLNIYGGGILSSPGETLYALSDAPERKPFDLLDVLRTPYRIDIMQPIYYVIEHIDYLNEIAQMDIMTHVQKARALGLFAPMFQPKVKAS</sequence>
<evidence type="ECO:0000256" key="8">
    <source>
        <dbReference type="ARBA" id="ARBA00023002"/>
    </source>
</evidence>
<dbReference type="InterPro" id="IPR019774">
    <property type="entry name" value="Aromatic-AA_hydroxylase_C"/>
</dbReference>
<gene>
    <name evidence="15" type="ORF">HBH39_10640</name>
</gene>
<dbReference type="PROSITE" id="PS51410">
    <property type="entry name" value="BH4_AAA_HYDROXYL_2"/>
    <property type="match status" value="1"/>
</dbReference>
<evidence type="ECO:0000256" key="1">
    <source>
        <dbReference type="ARBA" id="ARBA00001060"/>
    </source>
</evidence>
<evidence type="ECO:0000256" key="11">
    <source>
        <dbReference type="ARBA" id="ARBA00023232"/>
    </source>
</evidence>
<comment type="cofactor">
    <cofactor evidence="2 13">
        <name>Fe(2+)</name>
        <dbReference type="ChEBI" id="CHEBI:29033"/>
    </cofactor>
</comment>
<evidence type="ECO:0000256" key="13">
    <source>
        <dbReference type="PIRSR" id="PIRSR601273-2"/>
    </source>
</evidence>
<feature type="binding site" evidence="13">
    <location>
        <position position="127"/>
    </location>
    <ligand>
        <name>Fe cation</name>
        <dbReference type="ChEBI" id="CHEBI:24875"/>
    </ligand>
</feature>
<dbReference type="AlphaFoldDB" id="A0A6G9QJZ0"/>
<proteinExistence type="inferred from homology"/>
<keyword evidence="11" id="KW-0585">Phenylalanine catabolism</keyword>
<dbReference type="InterPro" id="IPR036329">
    <property type="entry name" value="Aro-AA_hydroxylase_C_sf"/>
</dbReference>
<dbReference type="RefSeq" id="WP_167678092.1">
    <property type="nucleotide sequence ID" value="NZ_CP050313.1"/>
</dbReference>
<evidence type="ECO:0000256" key="12">
    <source>
        <dbReference type="ARBA" id="ARBA00029922"/>
    </source>
</evidence>
<dbReference type="UniPathway" id="UPA00139">
    <property type="reaction ID" value="UER00337"/>
</dbReference>
<evidence type="ECO:0000256" key="6">
    <source>
        <dbReference type="ARBA" id="ARBA00020276"/>
    </source>
</evidence>
<evidence type="ECO:0000256" key="3">
    <source>
        <dbReference type="ARBA" id="ARBA00005088"/>
    </source>
</evidence>
<dbReference type="SUPFAM" id="SSF56534">
    <property type="entry name" value="Aromatic aminoacid monoxygenases, catalytic and oligomerization domains"/>
    <property type="match status" value="1"/>
</dbReference>
<dbReference type="NCBIfam" id="TIGR01267">
    <property type="entry name" value="Phe4hydrox_mono"/>
    <property type="match status" value="1"/>
</dbReference>
<evidence type="ECO:0000256" key="5">
    <source>
        <dbReference type="ARBA" id="ARBA00011995"/>
    </source>
</evidence>
<protein>
    <recommendedName>
        <fullName evidence="6">Phenylalanine-4-hydroxylase</fullName>
        <ecNumber evidence="5">1.14.16.1</ecNumber>
    </recommendedName>
    <alternativeName>
        <fullName evidence="12">Phe-4-monooxygenase</fullName>
    </alternativeName>
</protein>
<keyword evidence="10 15" id="KW-0503">Monooxygenase</keyword>
<evidence type="ECO:0000256" key="10">
    <source>
        <dbReference type="ARBA" id="ARBA00023033"/>
    </source>
</evidence>
<name>A0A6G9QJZ0_9GAMM</name>
<keyword evidence="16" id="KW-1185">Reference proteome</keyword>
<feature type="domain" description="Biopterin-dependent aromatic amino acid hydroxylase family profile" evidence="14">
    <location>
        <begin position="1"/>
        <end position="265"/>
    </location>
</feature>
<dbReference type="EMBL" id="CP050313">
    <property type="protein sequence ID" value="QIR14884.1"/>
    <property type="molecule type" value="Genomic_DNA"/>
</dbReference>
<reference evidence="15 16" key="1">
    <citation type="submission" date="2020-03" db="EMBL/GenBank/DDBJ databases">
        <title>Complete genome sequence of Shewanella sp.</title>
        <authorList>
            <person name="Kim Y.-S."/>
            <person name="Kim S.-J."/>
            <person name="Jung H.-K."/>
            <person name="Kim K.-H."/>
        </authorList>
    </citation>
    <scope>NUCLEOTIDE SEQUENCE [LARGE SCALE GENOMIC DNA]</scope>
    <source>
        <strain evidence="15 16">PN3F2</strain>
    </source>
</reference>
<evidence type="ECO:0000313" key="15">
    <source>
        <dbReference type="EMBL" id="QIR14884.1"/>
    </source>
</evidence>
<dbReference type="PROSITE" id="PS00367">
    <property type="entry name" value="BH4_AAA_HYDROXYL_1"/>
    <property type="match status" value="1"/>
</dbReference>
<evidence type="ECO:0000259" key="14">
    <source>
        <dbReference type="PROSITE" id="PS51410"/>
    </source>
</evidence>
<dbReference type="GO" id="GO:0005506">
    <property type="term" value="F:iron ion binding"/>
    <property type="evidence" value="ECO:0007669"/>
    <property type="project" value="InterPro"/>
</dbReference>
<dbReference type="EC" id="1.14.16.1" evidence="5"/>
<evidence type="ECO:0000313" key="16">
    <source>
        <dbReference type="Proteomes" id="UP000502608"/>
    </source>
</evidence>
<feature type="binding site" evidence="13">
    <location>
        <position position="122"/>
    </location>
    <ligand>
        <name>Fe cation</name>
        <dbReference type="ChEBI" id="CHEBI:24875"/>
    </ligand>
</feature>